<keyword evidence="3" id="KW-0408">Iron</keyword>
<dbReference type="EMBL" id="CAEZXI010000043">
    <property type="protein sequence ID" value="CAB4683159.1"/>
    <property type="molecule type" value="Genomic_DNA"/>
</dbReference>
<sequence length="262" mass="28236">MRKILISALLLALIAPVSASAHQPVTIEDNETTAARGPLLVDGTISFAVRAAFTKSGQKKGFRFNLQEGEQLSLQYLIVDKSPENKLKNNRLPQLVLTAPDGSKTTLRFTERTKFYEPYGRTNYLYLSRISAVGQGGTYNVDITARTRAAITVAVGDKEIPGDVLRGAAATSNPSPSATPTSKSTALTMDQVKQNNSARSCWSVINGNVYNLTTWISSHPGGDDEIIRLCGIDGSKVFSSKHGGDMQAVSRLNSFLLGKLTT</sequence>
<feature type="region of interest" description="Disordered" evidence="5">
    <location>
        <begin position="166"/>
        <end position="185"/>
    </location>
</feature>
<evidence type="ECO:0000313" key="7">
    <source>
        <dbReference type="EMBL" id="CAB4683159.1"/>
    </source>
</evidence>
<dbReference type="GO" id="GO:0046872">
    <property type="term" value="F:metal ion binding"/>
    <property type="evidence" value="ECO:0007669"/>
    <property type="project" value="UniProtKB-KW"/>
</dbReference>
<evidence type="ECO:0000259" key="6">
    <source>
        <dbReference type="PROSITE" id="PS50255"/>
    </source>
</evidence>
<dbReference type="InterPro" id="IPR036400">
    <property type="entry name" value="Cyt_B5-like_heme/steroid_sf"/>
</dbReference>
<dbReference type="GO" id="GO:0016020">
    <property type="term" value="C:membrane"/>
    <property type="evidence" value="ECO:0007669"/>
    <property type="project" value="TreeGrafter"/>
</dbReference>
<comment type="similarity">
    <text evidence="4">Belongs to the cytochrome b5 family.</text>
</comment>
<dbReference type="GO" id="GO:0020037">
    <property type="term" value="F:heme binding"/>
    <property type="evidence" value="ECO:0007669"/>
    <property type="project" value="TreeGrafter"/>
</dbReference>
<dbReference type="Pfam" id="PF00173">
    <property type="entry name" value="Cyt-b5"/>
    <property type="match status" value="1"/>
</dbReference>
<dbReference type="SMART" id="SM01117">
    <property type="entry name" value="Cyt-b5"/>
    <property type="match status" value="1"/>
</dbReference>
<evidence type="ECO:0000256" key="2">
    <source>
        <dbReference type="ARBA" id="ARBA00022723"/>
    </source>
</evidence>
<dbReference type="InterPro" id="IPR001199">
    <property type="entry name" value="Cyt_B5-like_heme/steroid-bd"/>
</dbReference>
<dbReference type="Gene3D" id="3.10.120.10">
    <property type="entry name" value="Cytochrome b5-like heme/steroid binding domain"/>
    <property type="match status" value="1"/>
</dbReference>
<dbReference type="PRINTS" id="PR00363">
    <property type="entry name" value="CYTOCHROMEB5"/>
</dbReference>
<keyword evidence="1" id="KW-0349">Heme</keyword>
<name>A0A6J6NAI1_9ZZZZ</name>
<evidence type="ECO:0000256" key="5">
    <source>
        <dbReference type="SAM" id="MobiDB-lite"/>
    </source>
</evidence>
<keyword evidence="2" id="KW-0479">Metal-binding</keyword>
<gene>
    <name evidence="7" type="ORF">UFOPK2362_00542</name>
</gene>
<dbReference type="PROSITE" id="PS50255">
    <property type="entry name" value="CYTOCHROME_B5_2"/>
    <property type="match status" value="1"/>
</dbReference>
<dbReference type="SUPFAM" id="SSF55856">
    <property type="entry name" value="Cytochrome b5-like heme/steroid binding domain"/>
    <property type="match status" value="1"/>
</dbReference>
<accession>A0A6J6NAI1</accession>
<protein>
    <submittedName>
        <fullName evidence="7">Unannotated protein</fullName>
    </submittedName>
</protein>
<organism evidence="7">
    <name type="scientific">freshwater metagenome</name>
    <dbReference type="NCBI Taxonomy" id="449393"/>
    <lineage>
        <taxon>unclassified sequences</taxon>
        <taxon>metagenomes</taxon>
        <taxon>ecological metagenomes</taxon>
    </lineage>
</organism>
<dbReference type="InterPro" id="IPR050668">
    <property type="entry name" value="Cytochrome_b5"/>
</dbReference>
<dbReference type="AlphaFoldDB" id="A0A6J6NAI1"/>
<evidence type="ECO:0000256" key="1">
    <source>
        <dbReference type="ARBA" id="ARBA00022617"/>
    </source>
</evidence>
<feature type="domain" description="Cytochrome b5 heme-binding" evidence="6">
    <location>
        <begin position="184"/>
        <end position="261"/>
    </location>
</feature>
<dbReference type="PANTHER" id="PTHR19359">
    <property type="entry name" value="CYTOCHROME B5"/>
    <property type="match status" value="1"/>
</dbReference>
<proteinExistence type="inferred from homology"/>
<evidence type="ECO:0000256" key="3">
    <source>
        <dbReference type="ARBA" id="ARBA00023004"/>
    </source>
</evidence>
<evidence type="ECO:0000256" key="4">
    <source>
        <dbReference type="ARBA" id="ARBA00038168"/>
    </source>
</evidence>
<reference evidence="7" key="1">
    <citation type="submission" date="2020-05" db="EMBL/GenBank/DDBJ databases">
        <authorList>
            <person name="Chiriac C."/>
            <person name="Salcher M."/>
            <person name="Ghai R."/>
            <person name="Kavagutti S V."/>
        </authorList>
    </citation>
    <scope>NUCLEOTIDE SEQUENCE</scope>
</reference>
<feature type="compositionally biased region" description="Low complexity" evidence="5">
    <location>
        <begin position="168"/>
        <end position="185"/>
    </location>
</feature>